<keyword evidence="1" id="KW-0479">Metal-binding</keyword>
<organism evidence="7 8">
    <name type="scientific">Pterocles burchelli</name>
    <dbReference type="NCBI Taxonomy" id="2585816"/>
    <lineage>
        <taxon>Eukaryota</taxon>
        <taxon>Metazoa</taxon>
        <taxon>Chordata</taxon>
        <taxon>Craniata</taxon>
        <taxon>Vertebrata</taxon>
        <taxon>Euteleostomi</taxon>
        <taxon>Archelosauria</taxon>
        <taxon>Archosauria</taxon>
        <taxon>Dinosauria</taxon>
        <taxon>Saurischia</taxon>
        <taxon>Theropoda</taxon>
        <taxon>Coelurosauria</taxon>
        <taxon>Aves</taxon>
        <taxon>Neognathae</taxon>
        <taxon>Neoaves</taxon>
        <taxon>Columbimorphae</taxon>
        <taxon>Pterocliformes</taxon>
        <taxon>Pteroclidae</taxon>
        <taxon>Pterocles</taxon>
    </lineage>
</organism>
<keyword evidence="2" id="KW-0677">Repeat</keyword>
<keyword evidence="8" id="KW-1185">Reference proteome</keyword>
<evidence type="ECO:0000313" key="8">
    <source>
        <dbReference type="Proteomes" id="UP000522270"/>
    </source>
</evidence>
<protein>
    <submittedName>
        <fullName evidence="7">ZN605 protein</fullName>
    </submittedName>
</protein>
<dbReference type="EMBL" id="VYZE01002638">
    <property type="protein sequence ID" value="NWU72740.1"/>
    <property type="molecule type" value="Genomic_DNA"/>
</dbReference>
<dbReference type="GO" id="GO:0005634">
    <property type="term" value="C:nucleus"/>
    <property type="evidence" value="ECO:0007669"/>
    <property type="project" value="TreeGrafter"/>
</dbReference>
<name>A0A7K5Z5B9_9AVES</name>
<dbReference type="InterPro" id="IPR050717">
    <property type="entry name" value="C2H2-ZF_Transcription_Reg"/>
</dbReference>
<dbReference type="PANTHER" id="PTHR14196:SF12">
    <property type="entry name" value="ZINC FINGER PROTEIN 208-LIKE"/>
    <property type="match status" value="1"/>
</dbReference>
<dbReference type="AlphaFoldDB" id="A0A7K5Z5B9"/>
<gene>
    <name evidence="7" type="primary">Znf605</name>
    <name evidence="7" type="ORF">PTEBUR_R03550</name>
</gene>
<evidence type="ECO:0000256" key="4">
    <source>
        <dbReference type="ARBA" id="ARBA00022833"/>
    </source>
</evidence>
<dbReference type="PANTHER" id="PTHR14196">
    <property type="entry name" value="ODD-SKIPPED - RELATED"/>
    <property type="match status" value="1"/>
</dbReference>
<feature type="non-terminal residue" evidence="7">
    <location>
        <position position="1"/>
    </location>
</feature>
<evidence type="ECO:0000256" key="3">
    <source>
        <dbReference type="ARBA" id="ARBA00022771"/>
    </source>
</evidence>
<accession>A0A7K5Z5B9</accession>
<dbReference type="PROSITE" id="PS00028">
    <property type="entry name" value="ZINC_FINGER_C2H2_1"/>
    <property type="match status" value="1"/>
</dbReference>
<comment type="caution">
    <text evidence="7">The sequence shown here is derived from an EMBL/GenBank/DDBJ whole genome shotgun (WGS) entry which is preliminary data.</text>
</comment>
<feature type="domain" description="C2H2-type" evidence="6">
    <location>
        <begin position="21"/>
        <end position="48"/>
    </location>
</feature>
<dbReference type="GO" id="GO:0000981">
    <property type="term" value="F:DNA-binding transcription factor activity, RNA polymerase II-specific"/>
    <property type="evidence" value="ECO:0007669"/>
    <property type="project" value="TreeGrafter"/>
</dbReference>
<dbReference type="Gene3D" id="3.30.160.60">
    <property type="entry name" value="Classic Zinc Finger"/>
    <property type="match status" value="2"/>
</dbReference>
<keyword evidence="3 5" id="KW-0863">Zinc-finger</keyword>
<dbReference type="GO" id="GO:0008270">
    <property type="term" value="F:zinc ion binding"/>
    <property type="evidence" value="ECO:0007669"/>
    <property type="project" value="UniProtKB-KW"/>
</dbReference>
<keyword evidence="4" id="KW-0862">Zinc</keyword>
<dbReference type="SUPFAM" id="SSF57667">
    <property type="entry name" value="beta-beta-alpha zinc fingers"/>
    <property type="match status" value="1"/>
</dbReference>
<dbReference type="FunFam" id="3.30.160.60:FF:000038">
    <property type="entry name" value="Zinc finger protein 624"/>
    <property type="match status" value="1"/>
</dbReference>
<reference evidence="7 8" key="1">
    <citation type="submission" date="2019-09" db="EMBL/GenBank/DDBJ databases">
        <title>Bird 10,000 Genomes (B10K) Project - Family phase.</title>
        <authorList>
            <person name="Zhang G."/>
        </authorList>
    </citation>
    <scope>NUCLEOTIDE SEQUENCE [LARGE SCALE GENOMIC DNA]</scope>
    <source>
        <strain evidence="7">B10K-DU-027-49</strain>
        <tissue evidence="7">Muscle</tissue>
    </source>
</reference>
<feature type="non-terminal residue" evidence="7">
    <location>
        <position position="56"/>
    </location>
</feature>
<evidence type="ECO:0000256" key="1">
    <source>
        <dbReference type="ARBA" id="ARBA00022723"/>
    </source>
</evidence>
<dbReference type="PROSITE" id="PS50157">
    <property type="entry name" value="ZINC_FINGER_C2H2_2"/>
    <property type="match status" value="1"/>
</dbReference>
<dbReference type="InterPro" id="IPR036236">
    <property type="entry name" value="Znf_C2H2_sf"/>
</dbReference>
<dbReference type="GO" id="GO:0000977">
    <property type="term" value="F:RNA polymerase II transcription regulatory region sequence-specific DNA binding"/>
    <property type="evidence" value="ECO:0007669"/>
    <property type="project" value="TreeGrafter"/>
</dbReference>
<dbReference type="OrthoDB" id="9622403at2759"/>
<evidence type="ECO:0000259" key="6">
    <source>
        <dbReference type="PROSITE" id="PS50157"/>
    </source>
</evidence>
<evidence type="ECO:0000256" key="5">
    <source>
        <dbReference type="PROSITE-ProRule" id="PRU00042"/>
    </source>
</evidence>
<dbReference type="InterPro" id="IPR013087">
    <property type="entry name" value="Znf_C2H2_type"/>
</dbReference>
<dbReference type="Proteomes" id="UP000522270">
    <property type="component" value="Unassembled WGS sequence"/>
</dbReference>
<evidence type="ECO:0000256" key="2">
    <source>
        <dbReference type="ARBA" id="ARBA00022737"/>
    </source>
</evidence>
<evidence type="ECO:0000313" key="7">
    <source>
        <dbReference type="EMBL" id="NWU72740.1"/>
    </source>
</evidence>
<proteinExistence type="predicted"/>
<sequence length="56" mass="6656">TFSLSSKLVKSERTKPDEGFFLCGQCRKCFKWKANLRSHQWAHTSEKPYWCRECGK</sequence>